<dbReference type="InterPro" id="IPR003744">
    <property type="entry name" value="YhhQ"/>
</dbReference>
<keyword evidence="2" id="KW-1133">Transmembrane helix</keyword>
<dbReference type="EMBL" id="BBMM01000001">
    <property type="protein sequence ID" value="GAK98370.1"/>
    <property type="molecule type" value="Genomic_DNA"/>
</dbReference>
<dbReference type="NCBIfam" id="TIGR00697">
    <property type="entry name" value="queuosine precursor transporter"/>
    <property type="match status" value="1"/>
</dbReference>
<feature type="transmembrane region" description="Helical" evidence="2">
    <location>
        <begin position="51"/>
        <end position="76"/>
    </location>
</feature>
<reference evidence="3 4" key="1">
    <citation type="journal article" date="2014" name="Genome Announc.">
        <title>Draft Genome Sequences of Marine Flavobacterium Nonlabens Strains NR17, NR24, NR27, NR32, NR33, and Ara13.</title>
        <authorList>
            <person name="Nakanishi M."/>
            <person name="Meirelles P."/>
            <person name="Suzuki R."/>
            <person name="Takatani N."/>
            <person name="Mino S."/>
            <person name="Suda W."/>
            <person name="Oshima K."/>
            <person name="Hattori M."/>
            <person name="Ohkuma M."/>
            <person name="Hosokawa M."/>
            <person name="Miyashita K."/>
            <person name="Thompson F.L."/>
            <person name="Niwa A."/>
            <person name="Sawabe T."/>
            <person name="Sawabe T."/>
        </authorList>
    </citation>
    <scope>NUCLEOTIDE SEQUENCE [LARGE SCALE GENOMIC DNA]</scope>
    <source>
        <strain evidence="4">JCM19314</strain>
    </source>
</reference>
<dbReference type="Pfam" id="PF02592">
    <property type="entry name" value="Vut_1"/>
    <property type="match status" value="1"/>
</dbReference>
<protein>
    <recommendedName>
        <fullName evidence="1">Queuosine precursor transporter</fullName>
    </recommendedName>
</protein>
<keyword evidence="2" id="KW-0472">Membrane</keyword>
<feature type="transmembrane region" description="Helical" evidence="2">
    <location>
        <begin position="97"/>
        <end position="116"/>
    </location>
</feature>
<comment type="caution">
    <text evidence="3">The sequence shown here is derived from an EMBL/GenBank/DDBJ whole genome shotgun (WGS) entry which is preliminary data.</text>
</comment>
<feature type="transmembrane region" description="Helical" evidence="2">
    <location>
        <begin position="122"/>
        <end position="146"/>
    </location>
</feature>
<feature type="transmembrane region" description="Helical" evidence="2">
    <location>
        <begin position="12"/>
        <end position="31"/>
    </location>
</feature>
<evidence type="ECO:0000256" key="1">
    <source>
        <dbReference type="NCBIfam" id="TIGR00697"/>
    </source>
</evidence>
<organism evidence="3 4">
    <name type="scientific">Nonlabens ulvanivorans</name>
    <name type="common">Persicivirga ulvanivorans</name>
    <dbReference type="NCBI Taxonomy" id="906888"/>
    <lineage>
        <taxon>Bacteria</taxon>
        <taxon>Pseudomonadati</taxon>
        <taxon>Bacteroidota</taxon>
        <taxon>Flavobacteriia</taxon>
        <taxon>Flavobacteriales</taxon>
        <taxon>Flavobacteriaceae</taxon>
        <taxon>Nonlabens</taxon>
    </lineage>
</organism>
<name>A0A090Q5T2_NONUL</name>
<sequence>MSEIYGRRKANDLVLAGIFASVFSLGIIYVADMAPATGFSAIQDDVFNKVFGATTIAVIASMLAYLFAQFVDIQIYHFWKRLTKGKMLWLRNNASTIFSQFVDTMSVLLLLCYYNVIPWERFWPLLGAGFLFKLLVALIDTPLLYLGVYVFRRLFKLDVGEEIKID</sequence>
<dbReference type="Proteomes" id="UP000029226">
    <property type="component" value="Unassembled WGS sequence"/>
</dbReference>
<dbReference type="PANTHER" id="PTHR34300:SF2">
    <property type="entry name" value="QUEUOSINE PRECURSOR TRANSPORTER-RELATED"/>
    <property type="match status" value="1"/>
</dbReference>
<evidence type="ECO:0000313" key="4">
    <source>
        <dbReference type="Proteomes" id="UP000029226"/>
    </source>
</evidence>
<evidence type="ECO:0000256" key="2">
    <source>
        <dbReference type="SAM" id="Phobius"/>
    </source>
</evidence>
<evidence type="ECO:0000313" key="3">
    <source>
        <dbReference type="EMBL" id="GAK98370.1"/>
    </source>
</evidence>
<dbReference type="AlphaFoldDB" id="A0A090Q5T2"/>
<proteinExistence type="predicted"/>
<keyword evidence="2" id="KW-0812">Transmembrane</keyword>
<accession>A0A090Q5T2</accession>
<gene>
    <name evidence="3" type="ORF">JCM19314_2401</name>
</gene>
<dbReference type="PANTHER" id="PTHR34300">
    <property type="entry name" value="QUEUOSINE PRECURSOR TRANSPORTER-RELATED"/>
    <property type="match status" value="1"/>
</dbReference>